<keyword evidence="2" id="KW-1185">Reference proteome</keyword>
<evidence type="ECO:0000313" key="1">
    <source>
        <dbReference type="EMBL" id="KAB1264935.1"/>
    </source>
</evidence>
<gene>
    <name evidence="1" type="ORF">Cadr_000019764</name>
</gene>
<sequence length="111" mass="12935">MLDKFLTTFNVTDEQGQEEKLELDFEDFVKVPEEEKLELDFEDFVKFRFRMRCLDGEPLPPGTCWGDQSIRQHPETSRASGCQVLAALGWGKMEPVHGLCRLEYRAHLRQS</sequence>
<evidence type="ECO:0000313" key="2">
    <source>
        <dbReference type="Proteomes" id="UP000299084"/>
    </source>
</evidence>
<reference evidence="1 2" key="1">
    <citation type="journal article" date="2019" name="Mol. Ecol. Resour.">
        <title>Improving Illumina assemblies with Hi-C and long reads: an example with the North African dromedary.</title>
        <authorList>
            <person name="Elbers J.P."/>
            <person name="Rogers M.F."/>
            <person name="Perelman P.L."/>
            <person name="Proskuryakova A.A."/>
            <person name="Serdyukova N.A."/>
            <person name="Johnson W.E."/>
            <person name="Horin P."/>
            <person name="Corander J."/>
            <person name="Murphy D."/>
            <person name="Burger P.A."/>
        </authorList>
    </citation>
    <scope>NUCLEOTIDE SEQUENCE [LARGE SCALE GENOMIC DNA]</scope>
    <source>
        <strain evidence="1">Drom800</strain>
        <tissue evidence="1">Blood</tissue>
    </source>
</reference>
<organism evidence="1 2">
    <name type="scientific">Camelus dromedarius</name>
    <name type="common">Dromedary</name>
    <name type="synonym">Arabian camel</name>
    <dbReference type="NCBI Taxonomy" id="9838"/>
    <lineage>
        <taxon>Eukaryota</taxon>
        <taxon>Metazoa</taxon>
        <taxon>Chordata</taxon>
        <taxon>Craniata</taxon>
        <taxon>Vertebrata</taxon>
        <taxon>Euteleostomi</taxon>
        <taxon>Mammalia</taxon>
        <taxon>Eutheria</taxon>
        <taxon>Laurasiatheria</taxon>
        <taxon>Artiodactyla</taxon>
        <taxon>Tylopoda</taxon>
        <taxon>Camelidae</taxon>
        <taxon>Camelus</taxon>
    </lineage>
</organism>
<comment type="caution">
    <text evidence="1">The sequence shown here is derived from an EMBL/GenBank/DDBJ whole genome shotgun (WGS) entry which is preliminary data.</text>
</comment>
<proteinExistence type="predicted"/>
<dbReference type="EMBL" id="JWIN03000016">
    <property type="protein sequence ID" value="KAB1264935.1"/>
    <property type="molecule type" value="Genomic_DNA"/>
</dbReference>
<protein>
    <submittedName>
        <fullName evidence="1">Uncharacterized protein</fullName>
    </submittedName>
</protein>
<dbReference type="Proteomes" id="UP000299084">
    <property type="component" value="Unassembled WGS sequence"/>
</dbReference>
<accession>A0A5N4D1I1</accession>
<name>A0A5N4D1I1_CAMDR</name>
<dbReference type="AlphaFoldDB" id="A0A5N4D1I1"/>